<accession>A0A196S9J6</accession>
<proteinExistence type="predicted"/>
<reference evidence="2 3" key="1">
    <citation type="submission" date="2016-05" db="EMBL/GenBank/DDBJ databases">
        <title>Nuclear genome of Blastocystis sp. subtype 1 NandII.</title>
        <authorList>
            <person name="Gentekaki E."/>
            <person name="Curtis B."/>
            <person name="Stairs C."/>
            <person name="Eme L."/>
            <person name="Herman E."/>
            <person name="Klimes V."/>
            <person name="Arias M.C."/>
            <person name="Elias M."/>
            <person name="Hilliou F."/>
            <person name="Klute M."/>
            <person name="Malik S.-B."/>
            <person name="Pightling A."/>
            <person name="Rachubinski R."/>
            <person name="Salas D."/>
            <person name="Schlacht A."/>
            <person name="Suga H."/>
            <person name="Archibald J."/>
            <person name="Ball S.G."/>
            <person name="Clark G."/>
            <person name="Dacks J."/>
            <person name="Van Der Giezen M."/>
            <person name="Tsaousis A."/>
            <person name="Roger A."/>
        </authorList>
    </citation>
    <scope>NUCLEOTIDE SEQUENCE [LARGE SCALE GENOMIC DNA]</scope>
    <source>
        <strain evidence="3">ATCC 50177 / NandII</strain>
    </source>
</reference>
<feature type="compositionally biased region" description="Basic residues" evidence="1">
    <location>
        <begin position="40"/>
        <end position="51"/>
    </location>
</feature>
<feature type="region of interest" description="Disordered" evidence="1">
    <location>
        <begin position="1"/>
        <end position="88"/>
    </location>
</feature>
<comment type="caution">
    <text evidence="2">The sequence shown here is derived from an EMBL/GenBank/DDBJ whole genome shotgun (WGS) entry which is preliminary data.</text>
</comment>
<name>A0A196S9J6_BLAHN</name>
<organism evidence="2 3">
    <name type="scientific">Blastocystis sp. subtype 1 (strain ATCC 50177 / NandII)</name>
    <dbReference type="NCBI Taxonomy" id="478820"/>
    <lineage>
        <taxon>Eukaryota</taxon>
        <taxon>Sar</taxon>
        <taxon>Stramenopiles</taxon>
        <taxon>Bigyra</taxon>
        <taxon>Opalozoa</taxon>
        <taxon>Opalinata</taxon>
        <taxon>Blastocystidae</taxon>
        <taxon>Blastocystis</taxon>
    </lineage>
</organism>
<sequence>MTTEADTKNDTDSFFDSIPGMTEEAGPARPDQSELYKKDRIQRRNTTRPQKRQGSSGESKKETTNAAPKEEKPSFMKQMKGFFSSLLI</sequence>
<feature type="compositionally biased region" description="Basic and acidic residues" evidence="1">
    <location>
        <begin position="1"/>
        <end position="11"/>
    </location>
</feature>
<protein>
    <submittedName>
        <fullName evidence="2">Uncharacterized protein</fullName>
    </submittedName>
</protein>
<dbReference type="AlphaFoldDB" id="A0A196S9J6"/>
<keyword evidence="3" id="KW-1185">Reference proteome</keyword>
<dbReference type="EMBL" id="LXWW01000512">
    <property type="protein sequence ID" value="OAO12767.1"/>
    <property type="molecule type" value="Genomic_DNA"/>
</dbReference>
<evidence type="ECO:0000313" key="3">
    <source>
        <dbReference type="Proteomes" id="UP000078348"/>
    </source>
</evidence>
<feature type="compositionally biased region" description="Basic and acidic residues" evidence="1">
    <location>
        <begin position="58"/>
        <end position="74"/>
    </location>
</feature>
<evidence type="ECO:0000313" key="2">
    <source>
        <dbReference type="EMBL" id="OAO12767.1"/>
    </source>
</evidence>
<gene>
    <name evidence="2" type="ORF">AV274_5556</name>
</gene>
<evidence type="ECO:0000256" key="1">
    <source>
        <dbReference type="SAM" id="MobiDB-lite"/>
    </source>
</evidence>
<dbReference type="Proteomes" id="UP000078348">
    <property type="component" value="Unassembled WGS sequence"/>
</dbReference>